<gene>
    <name evidence="6" type="ORF">THAPSDRAFT_4253</name>
</gene>
<evidence type="ECO:0000256" key="3">
    <source>
        <dbReference type="ARBA" id="ARBA00022490"/>
    </source>
</evidence>
<reference evidence="6 7" key="2">
    <citation type="journal article" date="2008" name="Nature">
        <title>The Phaeodactylum genome reveals the evolutionary history of diatom genomes.</title>
        <authorList>
            <person name="Bowler C."/>
            <person name="Allen A.E."/>
            <person name="Badger J.H."/>
            <person name="Grimwood J."/>
            <person name="Jabbari K."/>
            <person name="Kuo A."/>
            <person name="Maheswari U."/>
            <person name="Martens C."/>
            <person name="Maumus F."/>
            <person name="Otillar R.P."/>
            <person name="Rayko E."/>
            <person name="Salamov A."/>
            <person name="Vandepoele K."/>
            <person name="Beszteri B."/>
            <person name="Gruber A."/>
            <person name="Heijde M."/>
            <person name="Katinka M."/>
            <person name="Mock T."/>
            <person name="Valentin K."/>
            <person name="Verret F."/>
            <person name="Berges J.A."/>
            <person name="Brownlee C."/>
            <person name="Cadoret J.P."/>
            <person name="Chiovitti A."/>
            <person name="Choi C.J."/>
            <person name="Coesel S."/>
            <person name="De Martino A."/>
            <person name="Detter J.C."/>
            <person name="Durkin C."/>
            <person name="Falciatore A."/>
            <person name="Fournet J."/>
            <person name="Haruta M."/>
            <person name="Huysman M.J."/>
            <person name="Jenkins B.D."/>
            <person name="Jiroutova K."/>
            <person name="Jorgensen R.E."/>
            <person name="Joubert Y."/>
            <person name="Kaplan A."/>
            <person name="Kroger N."/>
            <person name="Kroth P.G."/>
            <person name="La Roche J."/>
            <person name="Lindquist E."/>
            <person name="Lommer M."/>
            <person name="Martin-Jezequel V."/>
            <person name="Lopez P.J."/>
            <person name="Lucas S."/>
            <person name="Mangogna M."/>
            <person name="McGinnis K."/>
            <person name="Medlin L.K."/>
            <person name="Montsant A."/>
            <person name="Oudot-Le Secq M.P."/>
            <person name="Napoli C."/>
            <person name="Obornik M."/>
            <person name="Parker M.S."/>
            <person name="Petit J.L."/>
            <person name="Porcel B.M."/>
            <person name="Poulsen N."/>
            <person name="Robison M."/>
            <person name="Rychlewski L."/>
            <person name="Rynearson T.A."/>
            <person name="Schmutz J."/>
            <person name="Shapiro H."/>
            <person name="Siaut M."/>
            <person name="Stanley M."/>
            <person name="Sussman M.R."/>
            <person name="Taylor A.R."/>
            <person name="Vardi A."/>
            <person name="von Dassow P."/>
            <person name="Vyverman W."/>
            <person name="Willis A."/>
            <person name="Wyrwicz L.S."/>
            <person name="Rokhsar D.S."/>
            <person name="Weissenbach J."/>
            <person name="Armbrust E.V."/>
            <person name="Green B.R."/>
            <person name="Van de Peer Y."/>
            <person name="Grigoriev I.V."/>
        </authorList>
    </citation>
    <scope>NUCLEOTIDE SEQUENCE [LARGE SCALE GENOMIC DNA]</scope>
    <source>
        <strain evidence="6 7">CCMP1335</strain>
    </source>
</reference>
<sequence>MATVDSETRRKANLRVLQRIDSNIVDLAITATHVVLYEYSLTKKTWEKKNVEGSLFVTKRSDAPRFKLIVLNRNSTDNLEVPITSTFQMQVRDPYMIIRDSSNGNNQAIRGIWFHDGKERDSVASYLENVVKSLVKIEEMEKAHPPPPSFASVETKQQSSGSSNADAGAALLAALTTGSKSSQTQSTTAGDTNEAKQSIASATSSAAGANQQNLVLDKKNLQLSLLSLIQDERFLDLIHAQYLKVVNSRAARQQKDGK</sequence>
<dbReference type="PANTHER" id="PTHR16290:SF0">
    <property type="entry name" value="DECAPPING PROTEIN 1, ISOFORM A"/>
    <property type="match status" value="1"/>
</dbReference>
<dbReference type="Proteomes" id="UP000001449">
    <property type="component" value="Chromosome 4"/>
</dbReference>
<dbReference type="STRING" id="35128.B8C1C7"/>
<organism evidence="6 7">
    <name type="scientific">Thalassiosira pseudonana</name>
    <name type="common">Marine diatom</name>
    <name type="synonym">Cyclotella nana</name>
    <dbReference type="NCBI Taxonomy" id="35128"/>
    <lineage>
        <taxon>Eukaryota</taxon>
        <taxon>Sar</taxon>
        <taxon>Stramenopiles</taxon>
        <taxon>Ochrophyta</taxon>
        <taxon>Bacillariophyta</taxon>
        <taxon>Coscinodiscophyceae</taxon>
        <taxon>Thalassiosirophycidae</taxon>
        <taxon>Thalassiosirales</taxon>
        <taxon>Thalassiosiraceae</taxon>
        <taxon>Thalassiosira</taxon>
    </lineage>
</organism>
<dbReference type="Gene3D" id="2.30.29.30">
    <property type="entry name" value="Pleckstrin-homology domain (PH domain)/Phosphotyrosine-binding domain (PTB)"/>
    <property type="match status" value="1"/>
</dbReference>
<dbReference type="GO" id="GO:0006397">
    <property type="term" value="P:mRNA processing"/>
    <property type="evidence" value="ECO:0007669"/>
    <property type="project" value="UniProtKB-KW"/>
</dbReference>
<dbReference type="AlphaFoldDB" id="B8C1C7"/>
<evidence type="ECO:0000313" key="7">
    <source>
        <dbReference type="Proteomes" id="UP000001449"/>
    </source>
</evidence>
<feature type="region of interest" description="Disordered" evidence="5">
    <location>
        <begin position="140"/>
        <end position="204"/>
    </location>
</feature>
<evidence type="ECO:0000256" key="5">
    <source>
        <dbReference type="SAM" id="MobiDB-lite"/>
    </source>
</evidence>
<dbReference type="GO" id="GO:0000290">
    <property type="term" value="P:deadenylation-dependent decapping of nuclear-transcribed mRNA"/>
    <property type="evidence" value="ECO:0000318"/>
    <property type="project" value="GO_Central"/>
</dbReference>
<accession>B8C1C7</accession>
<dbReference type="SUPFAM" id="SSF50729">
    <property type="entry name" value="PH domain-like"/>
    <property type="match status" value="1"/>
</dbReference>
<dbReference type="GO" id="GO:0008047">
    <property type="term" value="F:enzyme activator activity"/>
    <property type="evidence" value="ECO:0007669"/>
    <property type="project" value="InterPro"/>
</dbReference>
<feature type="compositionally biased region" description="Low complexity" evidence="5">
    <location>
        <begin position="195"/>
        <end position="204"/>
    </location>
</feature>
<keyword evidence="4" id="KW-0507">mRNA processing</keyword>
<evidence type="ECO:0008006" key="8">
    <source>
        <dbReference type="Google" id="ProtNLM"/>
    </source>
</evidence>
<dbReference type="eggNOG" id="KOG2868">
    <property type="taxonomic scope" value="Eukaryota"/>
</dbReference>
<dbReference type="HOGENOM" id="CLU_1167827_0_0_1"/>
<dbReference type="GO" id="GO:0000932">
    <property type="term" value="C:P-body"/>
    <property type="evidence" value="ECO:0000318"/>
    <property type="project" value="GO_Central"/>
</dbReference>
<dbReference type="Pfam" id="PF06058">
    <property type="entry name" value="DCP1"/>
    <property type="match status" value="1"/>
</dbReference>
<dbReference type="InterPro" id="IPR011993">
    <property type="entry name" value="PH-like_dom_sf"/>
</dbReference>
<feature type="compositionally biased region" description="Low complexity" evidence="5">
    <location>
        <begin position="159"/>
        <end position="188"/>
    </location>
</feature>
<dbReference type="CDD" id="cd09804">
    <property type="entry name" value="Dcp1"/>
    <property type="match status" value="1"/>
</dbReference>
<dbReference type="KEGG" id="tps:THAPSDRAFT_4253"/>
<dbReference type="GO" id="GO:0031087">
    <property type="term" value="P:deadenylation-independent decapping of nuclear-transcribed mRNA"/>
    <property type="evidence" value="ECO:0000318"/>
    <property type="project" value="GO_Central"/>
</dbReference>
<evidence type="ECO:0000313" key="6">
    <source>
        <dbReference type="EMBL" id="EED92755.1"/>
    </source>
</evidence>
<keyword evidence="7" id="KW-1185">Reference proteome</keyword>
<evidence type="ECO:0000256" key="4">
    <source>
        <dbReference type="ARBA" id="ARBA00022664"/>
    </source>
</evidence>
<evidence type="ECO:0000256" key="1">
    <source>
        <dbReference type="ARBA" id="ARBA00004496"/>
    </source>
</evidence>
<dbReference type="PaxDb" id="35128-Thaps4253"/>
<dbReference type="EMBL" id="CM000641">
    <property type="protein sequence ID" value="EED92755.1"/>
    <property type="molecule type" value="Genomic_DNA"/>
</dbReference>
<comment type="subcellular location">
    <subcellularLocation>
        <location evidence="1">Cytoplasm</location>
    </subcellularLocation>
</comment>
<protein>
    <recommendedName>
        <fullName evidence="8">mRNA-decapping enzyme C-terminal domain-containing protein</fullName>
    </recommendedName>
</protein>
<proteinExistence type="inferred from homology"/>
<dbReference type="RefSeq" id="XP_002289218.1">
    <property type="nucleotide sequence ID" value="XM_002289182.1"/>
</dbReference>
<reference evidence="6 7" key="1">
    <citation type="journal article" date="2004" name="Science">
        <title>The genome of the diatom Thalassiosira pseudonana: ecology, evolution, and metabolism.</title>
        <authorList>
            <person name="Armbrust E.V."/>
            <person name="Berges J.A."/>
            <person name="Bowler C."/>
            <person name="Green B.R."/>
            <person name="Martinez D."/>
            <person name="Putnam N.H."/>
            <person name="Zhou S."/>
            <person name="Allen A.E."/>
            <person name="Apt K.E."/>
            <person name="Bechner M."/>
            <person name="Brzezinski M.A."/>
            <person name="Chaal B.K."/>
            <person name="Chiovitti A."/>
            <person name="Davis A.K."/>
            <person name="Demarest M.S."/>
            <person name="Detter J.C."/>
            <person name="Glavina T."/>
            <person name="Goodstein D."/>
            <person name="Hadi M.Z."/>
            <person name="Hellsten U."/>
            <person name="Hildebrand M."/>
            <person name="Jenkins B.D."/>
            <person name="Jurka J."/>
            <person name="Kapitonov V.V."/>
            <person name="Kroger N."/>
            <person name="Lau W.W."/>
            <person name="Lane T.W."/>
            <person name="Larimer F.W."/>
            <person name="Lippmeier J.C."/>
            <person name="Lucas S."/>
            <person name="Medina M."/>
            <person name="Montsant A."/>
            <person name="Obornik M."/>
            <person name="Parker M.S."/>
            <person name="Palenik B."/>
            <person name="Pazour G.J."/>
            <person name="Richardson P.M."/>
            <person name="Rynearson T.A."/>
            <person name="Saito M.A."/>
            <person name="Schwartz D.C."/>
            <person name="Thamatrakoln K."/>
            <person name="Valentin K."/>
            <person name="Vardi A."/>
            <person name="Wilkerson F.P."/>
            <person name="Rokhsar D.S."/>
        </authorList>
    </citation>
    <scope>NUCLEOTIDE SEQUENCE [LARGE SCALE GENOMIC DNA]</scope>
    <source>
        <strain evidence="6 7">CCMP1335</strain>
    </source>
</reference>
<dbReference type="GO" id="GO:0003729">
    <property type="term" value="F:mRNA binding"/>
    <property type="evidence" value="ECO:0000318"/>
    <property type="project" value="GO_Central"/>
</dbReference>
<evidence type="ECO:0000256" key="2">
    <source>
        <dbReference type="ARBA" id="ARBA00008778"/>
    </source>
</evidence>
<dbReference type="InterPro" id="IPR010334">
    <property type="entry name" value="Dcp1"/>
</dbReference>
<dbReference type="OMA" id="HVVLYEF"/>
<keyword evidence="3" id="KW-0963">Cytoplasm</keyword>
<dbReference type="PANTHER" id="PTHR16290">
    <property type="entry name" value="TRANSCRIPTION FACTOR SMIF DECAPPING ENZYME DCP1"/>
    <property type="match status" value="1"/>
</dbReference>
<dbReference type="InParanoid" id="B8C1C7"/>
<comment type="similarity">
    <text evidence="2">Belongs to the DCP1 family.</text>
</comment>
<dbReference type="GeneID" id="7452607"/>
<name>B8C1C7_THAPS</name>